<dbReference type="EMBL" id="KZ805383">
    <property type="protein sequence ID" value="PVH99900.1"/>
    <property type="molecule type" value="Genomic_DNA"/>
</dbReference>
<sequence>MYARVGHTRASTVFFFFLRKTFGCKGFNLGTFRLCMYIHICIYVLRFPHYQYMYPFKPTNLPTYTLICYLFVYIHTIHIISRLIFFFFFSFSNITQHNQPFAASLPSVRPSVLSLPFHSFVIPLPTVNLYIYIYIY</sequence>
<protein>
    <submittedName>
        <fullName evidence="2">Uncharacterized protein</fullName>
    </submittedName>
</protein>
<reference evidence="2 3" key="1">
    <citation type="journal article" date="2018" name="Sci. Rep.">
        <title>Comparative genomics provides insights into the lifestyle and reveals functional heterogeneity of dark septate endophytic fungi.</title>
        <authorList>
            <person name="Knapp D.G."/>
            <person name="Nemeth J.B."/>
            <person name="Barry K."/>
            <person name="Hainaut M."/>
            <person name="Henrissat B."/>
            <person name="Johnson J."/>
            <person name="Kuo A."/>
            <person name="Lim J.H.P."/>
            <person name="Lipzen A."/>
            <person name="Nolan M."/>
            <person name="Ohm R.A."/>
            <person name="Tamas L."/>
            <person name="Grigoriev I.V."/>
            <person name="Spatafora J.W."/>
            <person name="Nagy L.G."/>
            <person name="Kovacs G.M."/>
        </authorList>
    </citation>
    <scope>NUCLEOTIDE SEQUENCE [LARGE SCALE GENOMIC DNA]</scope>
    <source>
        <strain evidence="2 3">DSE2036</strain>
    </source>
</reference>
<accession>A0A2V1DPA4</accession>
<dbReference type="Proteomes" id="UP000244855">
    <property type="component" value="Unassembled WGS sequence"/>
</dbReference>
<evidence type="ECO:0000313" key="3">
    <source>
        <dbReference type="Proteomes" id="UP000244855"/>
    </source>
</evidence>
<evidence type="ECO:0000256" key="1">
    <source>
        <dbReference type="SAM" id="Phobius"/>
    </source>
</evidence>
<gene>
    <name evidence="2" type="ORF">DM02DRAFT_415067</name>
</gene>
<keyword evidence="3" id="KW-1185">Reference proteome</keyword>
<organism evidence="2 3">
    <name type="scientific">Periconia macrospinosa</name>
    <dbReference type="NCBI Taxonomy" id="97972"/>
    <lineage>
        <taxon>Eukaryota</taxon>
        <taxon>Fungi</taxon>
        <taxon>Dikarya</taxon>
        <taxon>Ascomycota</taxon>
        <taxon>Pezizomycotina</taxon>
        <taxon>Dothideomycetes</taxon>
        <taxon>Pleosporomycetidae</taxon>
        <taxon>Pleosporales</taxon>
        <taxon>Massarineae</taxon>
        <taxon>Periconiaceae</taxon>
        <taxon>Periconia</taxon>
    </lineage>
</organism>
<dbReference type="AlphaFoldDB" id="A0A2V1DPA4"/>
<keyword evidence="1" id="KW-0472">Membrane</keyword>
<feature type="transmembrane region" description="Helical" evidence="1">
    <location>
        <begin position="66"/>
        <end position="91"/>
    </location>
</feature>
<proteinExistence type="predicted"/>
<feature type="transmembrane region" description="Helical" evidence="1">
    <location>
        <begin position="111"/>
        <end position="135"/>
    </location>
</feature>
<evidence type="ECO:0000313" key="2">
    <source>
        <dbReference type="EMBL" id="PVH99900.1"/>
    </source>
</evidence>
<feature type="transmembrane region" description="Helical" evidence="1">
    <location>
        <begin position="26"/>
        <end position="45"/>
    </location>
</feature>
<keyword evidence="1" id="KW-0812">Transmembrane</keyword>
<keyword evidence="1" id="KW-1133">Transmembrane helix</keyword>
<name>A0A2V1DPA4_9PLEO</name>